<dbReference type="EMBL" id="CM008977">
    <property type="protein sequence ID" value="PNW71275.1"/>
    <property type="molecule type" value="Genomic_DNA"/>
</dbReference>
<evidence type="ECO:0000313" key="2">
    <source>
        <dbReference type="Proteomes" id="UP000006906"/>
    </source>
</evidence>
<gene>
    <name evidence="1" type="ORF">CHLRE_16g690702v5</name>
</gene>
<dbReference type="Proteomes" id="UP000006906">
    <property type="component" value="Chromosome 16"/>
</dbReference>
<sequence length="87" mass="9444">MSTPPPAPQHHELARLDDVVQLLWGRSRLGAWLDPTTHRNGDAHDLDGVLLRVALGVAGCVGLRAQILGLRLAIKLKAIPLCAMHMQ</sequence>
<accession>A0A2K3CSM1</accession>
<reference evidence="1 2" key="1">
    <citation type="journal article" date="2007" name="Science">
        <title>The Chlamydomonas genome reveals the evolution of key animal and plant functions.</title>
        <authorList>
            <person name="Merchant S.S."/>
            <person name="Prochnik S.E."/>
            <person name="Vallon O."/>
            <person name="Harris E.H."/>
            <person name="Karpowicz S.J."/>
            <person name="Witman G.B."/>
            <person name="Terry A."/>
            <person name="Salamov A."/>
            <person name="Fritz-Laylin L.K."/>
            <person name="Marechal-Drouard L."/>
            <person name="Marshall W.F."/>
            <person name="Qu L.H."/>
            <person name="Nelson D.R."/>
            <person name="Sanderfoot A.A."/>
            <person name="Spalding M.H."/>
            <person name="Kapitonov V.V."/>
            <person name="Ren Q."/>
            <person name="Ferris P."/>
            <person name="Lindquist E."/>
            <person name="Shapiro H."/>
            <person name="Lucas S.M."/>
            <person name="Grimwood J."/>
            <person name="Schmutz J."/>
            <person name="Cardol P."/>
            <person name="Cerutti H."/>
            <person name="Chanfreau G."/>
            <person name="Chen C.L."/>
            <person name="Cognat V."/>
            <person name="Croft M.T."/>
            <person name="Dent R."/>
            <person name="Dutcher S."/>
            <person name="Fernandez E."/>
            <person name="Fukuzawa H."/>
            <person name="Gonzalez-Ballester D."/>
            <person name="Gonzalez-Halphen D."/>
            <person name="Hallmann A."/>
            <person name="Hanikenne M."/>
            <person name="Hippler M."/>
            <person name="Inwood W."/>
            <person name="Jabbari K."/>
            <person name="Kalanon M."/>
            <person name="Kuras R."/>
            <person name="Lefebvre P.A."/>
            <person name="Lemaire S.D."/>
            <person name="Lobanov A.V."/>
            <person name="Lohr M."/>
            <person name="Manuell A."/>
            <person name="Meier I."/>
            <person name="Mets L."/>
            <person name="Mittag M."/>
            <person name="Mittelmeier T."/>
            <person name="Moroney J.V."/>
            <person name="Moseley J."/>
            <person name="Napoli C."/>
            <person name="Nedelcu A.M."/>
            <person name="Niyogi K."/>
            <person name="Novoselov S.V."/>
            <person name="Paulsen I.T."/>
            <person name="Pazour G."/>
            <person name="Purton S."/>
            <person name="Ral J.P."/>
            <person name="Riano-Pachon D.M."/>
            <person name="Riekhof W."/>
            <person name="Rymarquis L."/>
            <person name="Schroda M."/>
            <person name="Stern D."/>
            <person name="Umen J."/>
            <person name="Willows R."/>
            <person name="Wilson N."/>
            <person name="Zimmer S.L."/>
            <person name="Allmer J."/>
            <person name="Balk J."/>
            <person name="Bisova K."/>
            <person name="Chen C.J."/>
            <person name="Elias M."/>
            <person name="Gendler K."/>
            <person name="Hauser C."/>
            <person name="Lamb M.R."/>
            <person name="Ledford H."/>
            <person name="Long J.C."/>
            <person name="Minagawa J."/>
            <person name="Page M.D."/>
            <person name="Pan J."/>
            <person name="Pootakham W."/>
            <person name="Roje S."/>
            <person name="Rose A."/>
            <person name="Stahlberg E."/>
            <person name="Terauchi A.M."/>
            <person name="Yang P."/>
            <person name="Ball S."/>
            <person name="Bowler C."/>
            <person name="Dieckmann C.L."/>
            <person name="Gladyshev V.N."/>
            <person name="Green P."/>
            <person name="Jorgensen R."/>
            <person name="Mayfield S."/>
            <person name="Mueller-Roeber B."/>
            <person name="Rajamani S."/>
            <person name="Sayre R.T."/>
            <person name="Brokstein P."/>
            <person name="Dubchak I."/>
            <person name="Goodstein D."/>
            <person name="Hornick L."/>
            <person name="Huang Y.W."/>
            <person name="Jhaveri J."/>
            <person name="Luo Y."/>
            <person name="Martinez D."/>
            <person name="Ngau W.C."/>
            <person name="Otillar B."/>
            <person name="Poliakov A."/>
            <person name="Porter A."/>
            <person name="Szajkowski L."/>
            <person name="Werner G."/>
            <person name="Zhou K."/>
            <person name="Grigoriev I.V."/>
            <person name="Rokhsar D.S."/>
            <person name="Grossman A.R."/>
        </authorList>
    </citation>
    <scope>NUCLEOTIDE SEQUENCE [LARGE SCALE GENOMIC DNA]</scope>
    <source>
        <strain evidence="2">CC-503</strain>
    </source>
</reference>
<dbReference type="AlphaFoldDB" id="A0A2K3CSM1"/>
<dbReference type="RefSeq" id="XP_042915372.1">
    <property type="nucleotide sequence ID" value="XM_043071689.1"/>
</dbReference>
<keyword evidence="2" id="KW-1185">Reference proteome</keyword>
<proteinExistence type="predicted"/>
<evidence type="ECO:0000313" key="1">
    <source>
        <dbReference type="EMBL" id="PNW71275.1"/>
    </source>
</evidence>
<name>A0A2K3CSM1_CHLRE</name>
<organism evidence="1 2">
    <name type="scientific">Chlamydomonas reinhardtii</name>
    <name type="common">Chlamydomonas smithii</name>
    <dbReference type="NCBI Taxonomy" id="3055"/>
    <lineage>
        <taxon>Eukaryota</taxon>
        <taxon>Viridiplantae</taxon>
        <taxon>Chlorophyta</taxon>
        <taxon>core chlorophytes</taxon>
        <taxon>Chlorophyceae</taxon>
        <taxon>CS clade</taxon>
        <taxon>Chlamydomonadales</taxon>
        <taxon>Chlamydomonadaceae</taxon>
        <taxon>Chlamydomonas</taxon>
    </lineage>
</organism>
<dbReference type="InParanoid" id="A0A2K3CSM1"/>
<protein>
    <submittedName>
        <fullName evidence="1">Uncharacterized protein</fullName>
    </submittedName>
</protein>
<dbReference type="Gramene" id="PNW71275">
    <property type="protein sequence ID" value="PNW71275"/>
    <property type="gene ID" value="CHLRE_16g690702v5"/>
</dbReference>
<dbReference type="KEGG" id="cre:CHLRE_16g690702v5"/>
<dbReference type="GeneID" id="66056805"/>